<evidence type="ECO:0008006" key="3">
    <source>
        <dbReference type="Google" id="ProtNLM"/>
    </source>
</evidence>
<reference evidence="1 2" key="2">
    <citation type="submission" date="2014-10" db="EMBL/GenBank/DDBJ databases">
        <title>Comparative genomics of the Paenibacillus odorifer group.</title>
        <authorList>
            <person name="Tsai Y.-C."/>
            <person name="Martin N."/>
            <person name="Korlach J."/>
            <person name="Wiedmann M."/>
        </authorList>
    </citation>
    <scope>NUCLEOTIDE SEQUENCE [LARGE SCALE GENOMIC DNA]</scope>
    <source>
        <strain evidence="1 2">DSM 18334</strain>
    </source>
</reference>
<evidence type="ECO:0000313" key="1">
    <source>
        <dbReference type="EMBL" id="KGE18849.1"/>
    </source>
</evidence>
<dbReference type="RefSeq" id="WP_036649167.1">
    <property type="nucleotide sequence ID" value="NZ_JQCR01000002.1"/>
</dbReference>
<evidence type="ECO:0000313" key="2">
    <source>
        <dbReference type="Proteomes" id="UP000029734"/>
    </source>
</evidence>
<gene>
    <name evidence="1" type="ORF">PWYN_05370</name>
</gene>
<comment type="caution">
    <text evidence="1">The sequence shown here is derived from an EMBL/GenBank/DDBJ whole genome shotgun (WGS) entry which is preliminary data.</text>
</comment>
<proteinExistence type="predicted"/>
<dbReference type="Proteomes" id="UP000029734">
    <property type="component" value="Unassembled WGS sequence"/>
</dbReference>
<dbReference type="AlphaFoldDB" id="A0A098M8H1"/>
<name>A0A098M8H1_9BACL</name>
<dbReference type="EMBL" id="JQCR01000002">
    <property type="protein sequence ID" value="KGE18849.1"/>
    <property type="molecule type" value="Genomic_DNA"/>
</dbReference>
<protein>
    <recommendedName>
        <fullName evidence="3">Methyl-accepting transducer domain-containing protein</fullName>
    </recommendedName>
</protein>
<organism evidence="1 2">
    <name type="scientific">Paenibacillus wynnii</name>
    <dbReference type="NCBI Taxonomy" id="268407"/>
    <lineage>
        <taxon>Bacteria</taxon>
        <taxon>Bacillati</taxon>
        <taxon>Bacillota</taxon>
        <taxon>Bacilli</taxon>
        <taxon>Bacillales</taxon>
        <taxon>Paenibacillaceae</taxon>
        <taxon>Paenibacillus</taxon>
    </lineage>
</organism>
<keyword evidence="2" id="KW-1185">Reference proteome</keyword>
<accession>A0A098M8H1</accession>
<sequence length="80" mass="8595">MSKLSNMSQISAEKVEASLKEMKLAIKTITEQIGKTSLSSESQAAATKEIAAMAEEVVNSTHKLSEMCKLSSFEDAIGKD</sequence>
<reference evidence="1 2" key="1">
    <citation type="submission" date="2014-08" db="EMBL/GenBank/DDBJ databases">
        <authorList>
            <person name="den Bakker H.C."/>
        </authorList>
    </citation>
    <scope>NUCLEOTIDE SEQUENCE [LARGE SCALE GENOMIC DNA]</scope>
    <source>
        <strain evidence="1 2">DSM 18334</strain>
    </source>
</reference>
<dbReference type="STRING" id="268407.PWYN_05370"/>